<gene>
    <name evidence="2" type="ORF">GTP08_02495</name>
</gene>
<sequence length="318" mass="34412">MHRISKRRAKLCQILKKSDPFKSSNSTCAGGGFGLGQSIHNNISSQKVEAKNISQRISYSGDIDLMAVSQPAKPVTATGQFCQTFINRFNNDIVLDSKTGQFVINQKLLPVNATNIELGTLNTLVAQSNSQLKQIVQKSPKSHTVQVGNSVVVANSITDAQRASQQNDLTTTSSYHYGSTYLHVYWYGFRRGLNRSDVQLAVGAGLVIAGVYVPVRAAQAALGVLGLTVGRFIPGGVVFNSSPQFAPLMGSRAVVWGTMAMKINGYKIIMTSMVVVAVILQIFFHLNPIASIIIKVLLGVVIFSAISRIILDNKNKDK</sequence>
<name>A0A6M0M5K4_9LACT</name>
<organism evidence="2 3">
    <name type="scientific">Lactococcus lactis</name>
    <dbReference type="NCBI Taxonomy" id="1358"/>
    <lineage>
        <taxon>Bacteria</taxon>
        <taxon>Bacillati</taxon>
        <taxon>Bacillota</taxon>
        <taxon>Bacilli</taxon>
        <taxon>Lactobacillales</taxon>
        <taxon>Streptococcaceae</taxon>
        <taxon>Lactococcus</taxon>
    </lineage>
</organism>
<feature type="transmembrane region" description="Helical" evidence="1">
    <location>
        <begin position="292"/>
        <end position="311"/>
    </location>
</feature>
<keyword evidence="1" id="KW-0812">Transmembrane</keyword>
<dbReference type="RefSeq" id="WP_163690337.1">
    <property type="nucleotide sequence ID" value="NZ_RIGB01000222.1"/>
</dbReference>
<feature type="transmembrane region" description="Helical" evidence="1">
    <location>
        <begin position="221"/>
        <end position="239"/>
    </location>
</feature>
<evidence type="ECO:0000256" key="1">
    <source>
        <dbReference type="SAM" id="Phobius"/>
    </source>
</evidence>
<accession>A0A6M0M5K4</accession>
<dbReference type="AlphaFoldDB" id="A0A6M0M5K4"/>
<proteinExistence type="predicted"/>
<feature type="transmembrane region" description="Helical" evidence="1">
    <location>
        <begin position="268"/>
        <end position="286"/>
    </location>
</feature>
<dbReference type="Proteomes" id="UP000477402">
    <property type="component" value="Unassembled WGS sequence"/>
</dbReference>
<keyword evidence="1" id="KW-1133">Transmembrane helix</keyword>
<reference evidence="2 3" key="1">
    <citation type="submission" date="2019-12" db="EMBL/GenBank/DDBJ databases">
        <title>Draft Genome Sequences of L. lactis strains MS22333, MS22334, MS22336, and MS22337, Isolated from Spontaneous Fermented Camel Milk in Ethiopia.</title>
        <authorList>
            <person name="Bragason E."/>
            <person name="Hansen E.B."/>
            <person name="Guya M.E."/>
            <person name="Berhe T."/>
        </authorList>
    </citation>
    <scope>NUCLEOTIDE SEQUENCE [LARGE SCALE GENOMIC DNA]</scope>
    <source>
        <strain evidence="2 3">MS22336</strain>
    </source>
</reference>
<feature type="transmembrane region" description="Helical" evidence="1">
    <location>
        <begin position="198"/>
        <end position="215"/>
    </location>
</feature>
<comment type="caution">
    <text evidence="2">The sequence shown here is derived from an EMBL/GenBank/DDBJ whole genome shotgun (WGS) entry which is preliminary data.</text>
</comment>
<evidence type="ECO:0000313" key="2">
    <source>
        <dbReference type="EMBL" id="NEX54589.1"/>
    </source>
</evidence>
<protein>
    <submittedName>
        <fullName evidence="2">Uncharacterized protein</fullName>
    </submittedName>
</protein>
<keyword evidence="1" id="KW-0472">Membrane</keyword>
<dbReference type="EMBL" id="WWDJ01000012">
    <property type="protein sequence ID" value="NEX54589.1"/>
    <property type="molecule type" value="Genomic_DNA"/>
</dbReference>
<evidence type="ECO:0000313" key="3">
    <source>
        <dbReference type="Proteomes" id="UP000477402"/>
    </source>
</evidence>